<proteinExistence type="predicted"/>
<evidence type="ECO:0000313" key="2">
    <source>
        <dbReference type="EMBL" id="QJA91225.1"/>
    </source>
</evidence>
<sequence>MNILLCGCGAIGSWMGLFLASSRDSLRLIDDDTVGEENISTSAYNRRSIGSPKASSLSRMMYEKSGAKSWPHTHTLDSSYLSSILADVNTDLVIDTFDNIASRSLLCSLPIPTVHVGVSGPHQGAIVWDNTYTLPDGLPRGEDTFCTHMAGKSILRHVASQACVIVDHWVRTGEQKSLVVGLFGTVEWRD</sequence>
<dbReference type="AlphaFoldDB" id="A0A6M3LDI8"/>
<dbReference type="InterPro" id="IPR035985">
    <property type="entry name" value="Ubiquitin-activating_enz"/>
</dbReference>
<dbReference type="SUPFAM" id="SSF69572">
    <property type="entry name" value="Activating enzymes of the ubiquitin-like proteins"/>
    <property type="match status" value="1"/>
</dbReference>
<dbReference type="EMBL" id="MT142971">
    <property type="protein sequence ID" value="QJA91225.1"/>
    <property type="molecule type" value="Genomic_DNA"/>
</dbReference>
<reference evidence="2" key="1">
    <citation type="submission" date="2020-03" db="EMBL/GenBank/DDBJ databases">
        <title>The deep terrestrial virosphere.</title>
        <authorList>
            <person name="Holmfeldt K."/>
            <person name="Nilsson E."/>
            <person name="Simone D."/>
            <person name="Lopez-Fernandez M."/>
            <person name="Wu X."/>
            <person name="de Brujin I."/>
            <person name="Lundin D."/>
            <person name="Andersson A."/>
            <person name="Bertilsson S."/>
            <person name="Dopson M."/>
        </authorList>
    </citation>
    <scope>NUCLEOTIDE SEQUENCE</scope>
    <source>
        <strain evidence="2">MM415B03427</strain>
    </source>
</reference>
<protein>
    <submittedName>
        <fullName evidence="2">Putative ubiquitin activating domain contining protein</fullName>
    </submittedName>
</protein>
<gene>
    <name evidence="2" type="ORF">MM415B03427_0004</name>
</gene>
<name>A0A6M3LDI8_9ZZZZ</name>
<evidence type="ECO:0000259" key="1">
    <source>
        <dbReference type="Pfam" id="PF00899"/>
    </source>
</evidence>
<feature type="domain" description="THIF-type NAD/FAD binding fold" evidence="1">
    <location>
        <begin position="2"/>
        <end position="111"/>
    </location>
</feature>
<dbReference type="InterPro" id="IPR000594">
    <property type="entry name" value="ThiF_NAD_FAD-bd"/>
</dbReference>
<organism evidence="2">
    <name type="scientific">viral metagenome</name>
    <dbReference type="NCBI Taxonomy" id="1070528"/>
    <lineage>
        <taxon>unclassified sequences</taxon>
        <taxon>metagenomes</taxon>
        <taxon>organismal metagenomes</taxon>
    </lineage>
</organism>
<dbReference type="GO" id="GO:0008641">
    <property type="term" value="F:ubiquitin-like modifier activating enzyme activity"/>
    <property type="evidence" value="ECO:0007669"/>
    <property type="project" value="InterPro"/>
</dbReference>
<dbReference type="Pfam" id="PF00899">
    <property type="entry name" value="ThiF"/>
    <property type="match status" value="1"/>
</dbReference>
<dbReference type="Gene3D" id="3.40.50.720">
    <property type="entry name" value="NAD(P)-binding Rossmann-like Domain"/>
    <property type="match status" value="1"/>
</dbReference>
<accession>A0A6M3LDI8</accession>